<sequence length="321" mass="35302">MVVTKSGFAVVLVDPATKTPFKEHESKSGEYFVEAEPEAQYFLCPQVLSKPGRDVNEKFIVVFAIDGKKLGYTLPRSSKDGPKECGRFLRENGHGAHEALQFKTARLSTTSAESASAAGMIGTISVSFYTAICVGERTKHDFQGKIPTASSEVLAVDGRLAGKCVRSGQGSYIQANPRTKSGAQKSYSYRKGVHLETIHLKYCTALGLIDAGILPRPPIWEYARLKKRGRDEPVDPDLVNVRLKIEIVDAVVRNGSVISPAKAIDYFDLMLCNDCSEDEAEEDEDHDELHSDDDDDEEEEPLKNNALRIKLPSLNAAKKNP</sequence>
<feature type="region of interest" description="Disordered" evidence="1">
    <location>
        <begin position="277"/>
        <end position="321"/>
    </location>
</feature>
<keyword evidence="3" id="KW-1185">Reference proteome</keyword>
<dbReference type="Proteomes" id="UP001153069">
    <property type="component" value="Unassembled WGS sequence"/>
</dbReference>
<name>A0A9N8I0F4_9STRA</name>
<dbReference type="EMBL" id="CAICTM010003796">
    <property type="protein sequence ID" value="CAB9531655.1"/>
    <property type="molecule type" value="Genomic_DNA"/>
</dbReference>
<feature type="compositionally biased region" description="Acidic residues" evidence="1">
    <location>
        <begin position="277"/>
        <end position="300"/>
    </location>
</feature>
<protein>
    <submittedName>
        <fullName evidence="2">Uncharacterized protein</fullName>
    </submittedName>
</protein>
<dbReference type="AlphaFoldDB" id="A0A9N8I0F4"/>
<evidence type="ECO:0000256" key="1">
    <source>
        <dbReference type="SAM" id="MobiDB-lite"/>
    </source>
</evidence>
<accession>A0A9N8I0F4</accession>
<proteinExistence type="predicted"/>
<dbReference type="OrthoDB" id="53152at2759"/>
<comment type="caution">
    <text evidence="2">The sequence shown here is derived from an EMBL/GenBank/DDBJ whole genome shotgun (WGS) entry which is preliminary data.</text>
</comment>
<evidence type="ECO:0000313" key="2">
    <source>
        <dbReference type="EMBL" id="CAB9531655.1"/>
    </source>
</evidence>
<gene>
    <name evidence="2" type="ORF">SEMRO_3798_G351140.1</name>
</gene>
<reference evidence="2" key="1">
    <citation type="submission" date="2020-06" db="EMBL/GenBank/DDBJ databases">
        <authorList>
            <consortium name="Plant Systems Biology data submission"/>
        </authorList>
    </citation>
    <scope>NUCLEOTIDE SEQUENCE</scope>
    <source>
        <strain evidence="2">D6</strain>
    </source>
</reference>
<organism evidence="2 3">
    <name type="scientific">Seminavis robusta</name>
    <dbReference type="NCBI Taxonomy" id="568900"/>
    <lineage>
        <taxon>Eukaryota</taxon>
        <taxon>Sar</taxon>
        <taxon>Stramenopiles</taxon>
        <taxon>Ochrophyta</taxon>
        <taxon>Bacillariophyta</taxon>
        <taxon>Bacillariophyceae</taxon>
        <taxon>Bacillariophycidae</taxon>
        <taxon>Naviculales</taxon>
        <taxon>Naviculaceae</taxon>
        <taxon>Seminavis</taxon>
    </lineage>
</organism>
<evidence type="ECO:0000313" key="3">
    <source>
        <dbReference type="Proteomes" id="UP001153069"/>
    </source>
</evidence>